<dbReference type="AlphaFoldDB" id="A0A8J3H6L9"/>
<organism evidence="4 5">
    <name type="scientific">Pseudodonghicola xiamenensis</name>
    <dbReference type="NCBI Taxonomy" id="337702"/>
    <lineage>
        <taxon>Bacteria</taxon>
        <taxon>Pseudomonadati</taxon>
        <taxon>Pseudomonadota</taxon>
        <taxon>Alphaproteobacteria</taxon>
        <taxon>Rhodobacterales</taxon>
        <taxon>Paracoccaceae</taxon>
        <taxon>Pseudodonghicola</taxon>
    </lineage>
</organism>
<dbReference type="InterPro" id="IPR009967">
    <property type="entry name" value="Flagellum_FlbT"/>
</dbReference>
<dbReference type="Pfam" id="PF07378">
    <property type="entry name" value="FlbT"/>
    <property type="match status" value="1"/>
</dbReference>
<dbReference type="RefSeq" id="WP_028092529.1">
    <property type="nucleotide sequence ID" value="NZ_BNAP01000003.1"/>
</dbReference>
<keyword evidence="4" id="KW-0966">Cell projection</keyword>
<dbReference type="GO" id="GO:0048027">
    <property type="term" value="F:mRNA 5'-UTR binding"/>
    <property type="evidence" value="ECO:0007669"/>
    <property type="project" value="InterPro"/>
</dbReference>
<evidence type="ECO:0000313" key="5">
    <source>
        <dbReference type="Proteomes" id="UP000611500"/>
    </source>
</evidence>
<keyword evidence="4" id="KW-0282">Flagellum</keyword>
<evidence type="ECO:0000256" key="3">
    <source>
        <dbReference type="ARBA" id="ARBA00022884"/>
    </source>
</evidence>
<keyword evidence="3" id="KW-0694">RNA-binding</keyword>
<dbReference type="Proteomes" id="UP000611500">
    <property type="component" value="Unassembled WGS sequence"/>
</dbReference>
<accession>A0A8J3H6L9</accession>
<keyword evidence="4" id="KW-0969">Cilium</keyword>
<evidence type="ECO:0000256" key="2">
    <source>
        <dbReference type="ARBA" id="ARBA00022795"/>
    </source>
</evidence>
<name>A0A8J3H6L9_9RHOB</name>
<dbReference type="GO" id="GO:0044781">
    <property type="term" value="P:bacterial-type flagellum organization"/>
    <property type="evidence" value="ECO:0007669"/>
    <property type="project" value="UniProtKB-KW"/>
</dbReference>
<keyword evidence="5" id="KW-1185">Reference proteome</keyword>
<dbReference type="GO" id="GO:0006402">
    <property type="term" value="P:mRNA catabolic process"/>
    <property type="evidence" value="ECO:0007669"/>
    <property type="project" value="InterPro"/>
</dbReference>
<sequence>MALRLTLKPNEKIVINGCVIRNADRRQTLTIENYADVVRGVDLLDEDGAATPVKKAYFFIQSALLRPELRKELTPIIHKSLAELVPIFNQQIGGHICEAANHVSARNYYKAMRALREVMQYEDELLNLLASRPATTAQAAE</sequence>
<keyword evidence="1" id="KW-0678">Repressor</keyword>
<evidence type="ECO:0000313" key="4">
    <source>
        <dbReference type="EMBL" id="GHG85318.1"/>
    </source>
</evidence>
<keyword evidence="2" id="KW-1005">Bacterial flagellum biogenesis</keyword>
<gene>
    <name evidence="4" type="ORF">GCM10010961_12290</name>
</gene>
<reference evidence="4" key="1">
    <citation type="journal article" date="2014" name="Int. J. Syst. Evol. Microbiol.">
        <title>Complete genome sequence of Corynebacterium casei LMG S-19264T (=DSM 44701T), isolated from a smear-ripened cheese.</title>
        <authorList>
            <consortium name="US DOE Joint Genome Institute (JGI-PGF)"/>
            <person name="Walter F."/>
            <person name="Albersmeier A."/>
            <person name="Kalinowski J."/>
            <person name="Ruckert C."/>
        </authorList>
    </citation>
    <scope>NUCLEOTIDE SEQUENCE</scope>
    <source>
        <strain evidence="4">CGMCC 1.7081</strain>
    </source>
</reference>
<protein>
    <submittedName>
        <fullName evidence="4">Flagellar FlbT</fullName>
    </submittedName>
</protein>
<comment type="caution">
    <text evidence="4">The sequence shown here is derived from an EMBL/GenBank/DDBJ whole genome shotgun (WGS) entry which is preliminary data.</text>
</comment>
<reference evidence="4" key="2">
    <citation type="submission" date="2020-09" db="EMBL/GenBank/DDBJ databases">
        <authorList>
            <person name="Sun Q."/>
            <person name="Zhou Y."/>
        </authorList>
    </citation>
    <scope>NUCLEOTIDE SEQUENCE</scope>
    <source>
        <strain evidence="4">CGMCC 1.7081</strain>
    </source>
</reference>
<proteinExistence type="predicted"/>
<dbReference type="EMBL" id="BNAP01000003">
    <property type="protein sequence ID" value="GHG85318.1"/>
    <property type="molecule type" value="Genomic_DNA"/>
</dbReference>
<evidence type="ECO:0000256" key="1">
    <source>
        <dbReference type="ARBA" id="ARBA00022491"/>
    </source>
</evidence>
<dbReference type="GO" id="GO:1902209">
    <property type="term" value="P:negative regulation of bacterial-type flagellum assembly"/>
    <property type="evidence" value="ECO:0007669"/>
    <property type="project" value="InterPro"/>
</dbReference>